<feature type="transmembrane region" description="Helical" evidence="1">
    <location>
        <begin position="213"/>
        <end position="232"/>
    </location>
</feature>
<feature type="transmembrane region" description="Helical" evidence="1">
    <location>
        <begin position="442"/>
        <end position="460"/>
    </location>
</feature>
<feature type="transmembrane region" description="Helical" evidence="1">
    <location>
        <begin position="386"/>
        <end position="406"/>
    </location>
</feature>
<dbReference type="RefSeq" id="WP_158866268.1">
    <property type="nucleotide sequence ID" value="NZ_CP046401.1"/>
</dbReference>
<evidence type="ECO:0000313" key="2">
    <source>
        <dbReference type="EMBL" id="QGY44307.1"/>
    </source>
</evidence>
<dbReference type="AlphaFoldDB" id="A0A6I6JW41"/>
<evidence type="ECO:0000256" key="1">
    <source>
        <dbReference type="SAM" id="Phobius"/>
    </source>
</evidence>
<feature type="transmembrane region" description="Helical" evidence="1">
    <location>
        <begin position="191"/>
        <end position="208"/>
    </location>
</feature>
<dbReference type="Proteomes" id="UP000428260">
    <property type="component" value="Chromosome"/>
</dbReference>
<organism evidence="2 3">
    <name type="scientific">Maribellus comscasis</name>
    <dbReference type="NCBI Taxonomy" id="2681766"/>
    <lineage>
        <taxon>Bacteria</taxon>
        <taxon>Pseudomonadati</taxon>
        <taxon>Bacteroidota</taxon>
        <taxon>Bacteroidia</taxon>
        <taxon>Marinilabiliales</taxon>
        <taxon>Prolixibacteraceae</taxon>
        <taxon>Maribellus</taxon>
    </lineage>
</organism>
<reference evidence="2 3" key="1">
    <citation type="submission" date="2019-11" db="EMBL/GenBank/DDBJ databases">
        <authorList>
            <person name="Zheng R.K."/>
            <person name="Sun C.M."/>
        </authorList>
    </citation>
    <scope>NUCLEOTIDE SEQUENCE [LARGE SCALE GENOMIC DNA]</scope>
    <source>
        <strain evidence="2 3">WC007</strain>
    </source>
</reference>
<feature type="transmembrane region" description="Helical" evidence="1">
    <location>
        <begin position="283"/>
        <end position="307"/>
    </location>
</feature>
<feature type="transmembrane region" description="Helical" evidence="1">
    <location>
        <begin position="12"/>
        <end position="32"/>
    </location>
</feature>
<sequence length="658" mass="76967">MKFVRLEVKYYLLFLVFFIFYILGALFPDKWWSTHFVFFLSENSRFLILGGALVIPLVFYYGRLVLNKDTGEALLNIKHTYLYLVLSLFVGLLMYYFPMVFDYYGEAVKLQGFLNIVPESIPPGTNDALFSFRLSPWAGQNTILSIVTYIAFWTGSTYQNAFFLLNAFTGGLFAFLWFCFIDYYFRRNSTRFILQVAGLISPFLLLFFGHIEIYGPVFLFNLFWLITFIIYLKRRQPAYLVILGILLLFCLKLHAVALLFLPAYILIILNYYKKAIKTEINFFTWRVASVYVLLPVFLIGTFVYFFVFKDHVDERQLQYTVAEYDRIFLPLISPEPPLDKYNMLSWNHIFDYFNEMFLWSPGILFLLLAAAIFFRKKINFNQPELILTGITLILFVSLFFVVNPLLSMQMDWDLFLMPVPALLVFGVVIFKQTEDDLTKASVSGIVVALGILSLPIFVVHNSEEKLANRTEKIGLYIYKTYYEWSGQTLELAWKHVKEDKDEFKSRRMTVIGRLKTFAIPGKDYEMARIIANEAMFETRVNNNPAEGLKLARESKYYFTNYNKALLFELESLFLMGKYNEAYQVGLNLLDIAYPSREKALRILVHCALEAEMYQQALVQSENYIKEFNPEDKLIKRVYSRLKTNDNIGELKYLFSGSN</sequence>
<accession>A0A6I6JW41</accession>
<dbReference type="EMBL" id="CP046401">
    <property type="protein sequence ID" value="QGY44307.1"/>
    <property type="molecule type" value="Genomic_DNA"/>
</dbReference>
<proteinExistence type="predicted"/>
<feature type="transmembrane region" description="Helical" evidence="1">
    <location>
        <begin position="44"/>
        <end position="61"/>
    </location>
</feature>
<keyword evidence="1" id="KW-1133">Transmembrane helix</keyword>
<evidence type="ECO:0000313" key="3">
    <source>
        <dbReference type="Proteomes" id="UP000428260"/>
    </source>
</evidence>
<keyword evidence="1" id="KW-0812">Transmembrane</keyword>
<keyword evidence="1" id="KW-0472">Membrane</keyword>
<feature type="transmembrane region" description="Helical" evidence="1">
    <location>
        <begin position="81"/>
        <end position="101"/>
    </location>
</feature>
<gene>
    <name evidence="2" type="ORF">GM418_11755</name>
</gene>
<feature type="transmembrane region" description="Helical" evidence="1">
    <location>
        <begin position="238"/>
        <end position="271"/>
    </location>
</feature>
<feature type="transmembrane region" description="Helical" evidence="1">
    <location>
        <begin position="162"/>
        <end position="185"/>
    </location>
</feature>
<keyword evidence="3" id="KW-1185">Reference proteome</keyword>
<protein>
    <submittedName>
        <fullName evidence="2">Uncharacterized protein</fullName>
    </submittedName>
</protein>
<name>A0A6I6JW41_9BACT</name>
<dbReference type="KEGG" id="mcos:GM418_11755"/>
<feature type="transmembrane region" description="Helical" evidence="1">
    <location>
        <begin position="356"/>
        <end position="374"/>
    </location>
</feature>
<feature type="transmembrane region" description="Helical" evidence="1">
    <location>
        <begin position="412"/>
        <end position="430"/>
    </location>
</feature>